<keyword evidence="2" id="KW-1185">Reference proteome</keyword>
<gene>
    <name evidence="1" type="ORF">JK634_09075</name>
</gene>
<dbReference type="RefSeq" id="WP_202767336.1">
    <property type="nucleotide sequence ID" value="NZ_JAESWA010000022.1"/>
</dbReference>
<name>A0A937FIB1_9CLOT</name>
<organism evidence="1 2">
    <name type="scientific">Clostridium paridis</name>
    <dbReference type="NCBI Taxonomy" id="2803863"/>
    <lineage>
        <taxon>Bacteria</taxon>
        <taxon>Bacillati</taxon>
        <taxon>Bacillota</taxon>
        <taxon>Clostridia</taxon>
        <taxon>Eubacteriales</taxon>
        <taxon>Clostridiaceae</taxon>
        <taxon>Clostridium</taxon>
    </lineage>
</organism>
<evidence type="ECO:0000313" key="1">
    <source>
        <dbReference type="EMBL" id="MBL4931956.1"/>
    </source>
</evidence>
<accession>A0A937FIB1</accession>
<reference evidence="1" key="1">
    <citation type="submission" date="2021-01" db="EMBL/GenBank/DDBJ databases">
        <title>Genome public.</title>
        <authorList>
            <person name="Liu C."/>
            <person name="Sun Q."/>
        </authorList>
    </citation>
    <scope>NUCLEOTIDE SEQUENCE</scope>
    <source>
        <strain evidence="1">YIM B02565</strain>
    </source>
</reference>
<dbReference type="Proteomes" id="UP000623681">
    <property type="component" value="Unassembled WGS sequence"/>
</dbReference>
<dbReference type="EMBL" id="JAESWA010000022">
    <property type="protein sequence ID" value="MBL4931956.1"/>
    <property type="molecule type" value="Genomic_DNA"/>
</dbReference>
<evidence type="ECO:0008006" key="3">
    <source>
        <dbReference type="Google" id="ProtNLM"/>
    </source>
</evidence>
<protein>
    <recommendedName>
        <fullName evidence="3">Sporulation protein Cse60</fullName>
    </recommendedName>
</protein>
<evidence type="ECO:0000313" key="2">
    <source>
        <dbReference type="Proteomes" id="UP000623681"/>
    </source>
</evidence>
<dbReference type="AlphaFoldDB" id="A0A937FIB1"/>
<comment type="caution">
    <text evidence="1">The sequence shown here is derived from an EMBL/GenBank/DDBJ whole genome shotgun (WGS) entry which is preliminary data.</text>
</comment>
<proteinExistence type="predicted"/>
<sequence length="61" mass="7235">MKMKIFSGDNFRKLEDEVNDFIKDKYVLNIQHSSVVTKRTFLIVTILYDDTFNCSYVKLPL</sequence>